<organism evidence="1 2">
    <name type="scientific">Scleroderma citrinum Foug A</name>
    <dbReference type="NCBI Taxonomy" id="1036808"/>
    <lineage>
        <taxon>Eukaryota</taxon>
        <taxon>Fungi</taxon>
        <taxon>Dikarya</taxon>
        <taxon>Basidiomycota</taxon>
        <taxon>Agaricomycotina</taxon>
        <taxon>Agaricomycetes</taxon>
        <taxon>Agaricomycetidae</taxon>
        <taxon>Boletales</taxon>
        <taxon>Sclerodermatineae</taxon>
        <taxon>Sclerodermataceae</taxon>
        <taxon>Scleroderma</taxon>
    </lineage>
</organism>
<dbReference type="OrthoDB" id="2688372at2759"/>
<dbReference type="AlphaFoldDB" id="A0A0C3D943"/>
<sequence>MDRVMAWDWTNDRHLSLNQPLMLSLSSNNDLKSLLTSFPTRLTNRYLVTRIIQCPPDPWQPGSNITTPLYSIAKPFIWYRNESAGPVSEERSGATSCEVR</sequence>
<protein>
    <submittedName>
        <fullName evidence="1">Uncharacterized protein</fullName>
    </submittedName>
</protein>
<reference evidence="2" key="2">
    <citation type="submission" date="2015-01" db="EMBL/GenBank/DDBJ databases">
        <title>Evolutionary Origins and Diversification of the Mycorrhizal Mutualists.</title>
        <authorList>
            <consortium name="DOE Joint Genome Institute"/>
            <consortium name="Mycorrhizal Genomics Consortium"/>
            <person name="Kohler A."/>
            <person name="Kuo A."/>
            <person name="Nagy L.G."/>
            <person name="Floudas D."/>
            <person name="Copeland A."/>
            <person name="Barry K.W."/>
            <person name="Cichocki N."/>
            <person name="Veneault-Fourrey C."/>
            <person name="LaButti K."/>
            <person name="Lindquist E.A."/>
            <person name="Lipzen A."/>
            <person name="Lundell T."/>
            <person name="Morin E."/>
            <person name="Murat C."/>
            <person name="Riley R."/>
            <person name="Ohm R."/>
            <person name="Sun H."/>
            <person name="Tunlid A."/>
            <person name="Henrissat B."/>
            <person name="Grigoriev I.V."/>
            <person name="Hibbett D.S."/>
            <person name="Martin F."/>
        </authorList>
    </citation>
    <scope>NUCLEOTIDE SEQUENCE [LARGE SCALE GENOMIC DNA]</scope>
    <source>
        <strain evidence="2">Foug A</strain>
    </source>
</reference>
<dbReference type="HOGENOM" id="CLU_167037_0_0_1"/>
<dbReference type="Proteomes" id="UP000053989">
    <property type="component" value="Unassembled WGS sequence"/>
</dbReference>
<proteinExistence type="predicted"/>
<evidence type="ECO:0000313" key="2">
    <source>
        <dbReference type="Proteomes" id="UP000053989"/>
    </source>
</evidence>
<dbReference type="InParanoid" id="A0A0C3D943"/>
<reference evidence="1 2" key="1">
    <citation type="submission" date="2014-04" db="EMBL/GenBank/DDBJ databases">
        <authorList>
            <consortium name="DOE Joint Genome Institute"/>
            <person name="Kuo A."/>
            <person name="Kohler A."/>
            <person name="Nagy L.G."/>
            <person name="Floudas D."/>
            <person name="Copeland A."/>
            <person name="Barry K.W."/>
            <person name="Cichocki N."/>
            <person name="Veneault-Fourrey C."/>
            <person name="LaButti K."/>
            <person name="Lindquist E.A."/>
            <person name="Lipzen A."/>
            <person name="Lundell T."/>
            <person name="Morin E."/>
            <person name="Murat C."/>
            <person name="Sun H."/>
            <person name="Tunlid A."/>
            <person name="Henrissat B."/>
            <person name="Grigoriev I.V."/>
            <person name="Hibbett D.S."/>
            <person name="Martin F."/>
            <person name="Nordberg H.P."/>
            <person name="Cantor M.N."/>
            <person name="Hua S.X."/>
        </authorList>
    </citation>
    <scope>NUCLEOTIDE SEQUENCE [LARGE SCALE GENOMIC DNA]</scope>
    <source>
        <strain evidence="1 2">Foug A</strain>
    </source>
</reference>
<evidence type="ECO:0000313" key="1">
    <source>
        <dbReference type="EMBL" id="KIM52924.1"/>
    </source>
</evidence>
<name>A0A0C3D943_9AGAM</name>
<dbReference type="EMBL" id="KN822195">
    <property type="protein sequence ID" value="KIM52924.1"/>
    <property type="molecule type" value="Genomic_DNA"/>
</dbReference>
<gene>
    <name evidence="1" type="ORF">SCLCIDRAFT_478700</name>
</gene>
<accession>A0A0C3D943</accession>
<keyword evidence="2" id="KW-1185">Reference proteome</keyword>